<evidence type="ECO:0000256" key="2">
    <source>
        <dbReference type="SAM" id="Coils"/>
    </source>
</evidence>
<dbReference type="CDD" id="cd12148">
    <property type="entry name" value="fungal_TF_MHR"/>
    <property type="match status" value="1"/>
</dbReference>
<dbReference type="GO" id="GO:0008270">
    <property type="term" value="F:zinc ion binding"/>
    <property type="evidence" value="ECO:0007669"/>
    <property type="project" value="InterPro"/>
</dbReference>
<name>A0A1S9RBB9_PENBI</name>
<reference evidence="6" key="1">
    <citation type="submission" date="2015-09" db="EMBL/GenBank/DDBJ databases">
        <authorList>
            <person name="Fill T.P."/>
            <person name="Baretta J.F."/>
            <person name="de Almeida L.G."/>
            <person name="Rocha M."/>
            <person name="de Souza D.H."/>
            <person name="Malavazi I."/>
            <person name="Cerdeira L.T."/>
            <person name="Hong H."/>
            <person name="Samborskyy M."/>
            <person name="de Vasconcelos A.T."/>
            <person name="Leadlay P."/>
            <person name="Rodrigues-Filho E."/>
        </authorList>
    </citation>
    <scope>NUCLEOTIDE SEQUENCE [LARGE SCALE GENOMIC DNA]</scope>
    <source>
        <strain evidence="6">LaBioMMi 136</strain>
    </source>
</reference>
<dbReference type="InterPro" id="IPR007219">
    <property type="entry name" value="XnlR_reg_dom"/>
</dbReference>
<feature type="signal peptide" evidence="3">
    <location>
        <begin position="1"/>
        <end position="19"/>
    </location>
</feature>
<sequence length="720" mass="80318">MYFATILASAIALAGAASAAVNPNHRYAQLRLWGEPECATLNLGEEGIYGDQLAQCNPLDENDVVRSVSFEAADAGCTWQLQSWLSEHLLPITQRCKTRTVQLARWGRYGAKASCGNHQPRWNIALMSGTDAPKSACNLCRHRKVGTRPRLTNGKIMADADPSSLRFVAIGRSLPVKTVGWLAWPASLLLYLSAKAPASKQLEEAKAQIKQLKETLRLERAGQHRSQSSTPAAPALTVFDPCGFETTVAAFRWHLQFCTPGADPDRRLDSYLDFDAFAHGLKQSLDSPRPIPTKVITPKWPSRLMMQQSLEYYESNKLYAIFPMVDTMALRRLLDANELGLHGGTIDAANQACLTALTAFVTRIRHHEPTFTEADSSAYMQAVLSMLPQLVMEHTNIRALEAVLILAVDLAPQGQPQTAELLMSLAVRILYNLKGNLNKPGFSDPEQVRAHHHLRALFWVCYSIDKEMSLRRCQPPIINDADCDLDLPSTYVSITSDHQFFHSSLSLQELLYPTDLRLAVLKSKIYRLLYSPLSLRLPESARLQLIRQLDEELGDLKAQFPAVCQPDMYAKGEASDTLLLNLSVRGANTHLEYYHCLSKIHGASISGSSNSTMRNLSPPSSSMELCYQASRSTLLYVCRTCHLITKETFWIYAQFILTAVFALYQRITTTSVEYHGHEDLRLLEKILEVFVTLRIADGEVGFPPFAVTEALIRNLISSIK</sequence>
<evidence type="ECO:0000256" key="1">
    <source>
        <dbReference type="ARBA" id="ARBA00023242"/>
    </source>
</evidence>
<dbReference type="GO" id="GO:0006351">
    <property type="term" value="P:DNA-templated transcription"/>
    <property type="evidence" value="ECO:0007669"/>
    <property type="project" value="InterPro"/>
</dbReference>
<gene>
    <name evidence="5" type="ORF">PEBR_37907</name>
</gene>
<dbReference type="GO" id="GO:0003677">
    <property type="term" value="F:DNA binding"/>
    <property type="evidence" value="ECO:0007669"/>
    <property type="project" value="InterPro"/>
</dbReference>
<dbReference type="EMBL" id="LJBN01000214">
    <property type="protein sequence ID" value="OOQ82685.1"/>
    <property type="molecule type" value="Genomic_DNA"/>
</dbReference>
<keyword evidence="2" id="KW-0175">Coiled coil</keyword>
<keyword evidence="3" id="KW-0732">Signal</keyword>
<dbReference type="PANTHER" id="PTHR46910:SF20">
    <property type="entry name" value="ZN(II)2CYS6 TRANSCRIPTION FACTOR (EUROFUNG)-RELATED"/>
    <property type="match status" value="1"/>
</dbReference>
<feature type="chain" id="PRO_5012571790" evidence="3">
    <location>
        <begin position="20"/>
        <end position="720"/>
    </location>
</feature>
<feature type="coiled-coil region" evidence="2">
    <location>
        <begin position="195"/>
        <end position="222"/>
    </location>
</feature>
<feature type="domain" description="Xylanolytic transcriptional activator regulatory" evidence="4">
    <location>
        <begin position="419"/>
        <end position="494"/>
    </location>
</feature>
<evidence type="ECO:0000313" key="5">
    <source>
        <dbReference type="EMBL" id="OOQ82685.1"/>
    </source>
</evidence>
<protein>
    <submittedName>
        <fullName evidence="5">Putative fungal specific transcription factor</fullName>
    </submittedName>
</protein>
<dbReference type="Pfam" id="PF04082">
    <property type="entry name" value="Fungal_trans"/>
    <property type="match status" value="1"/>
</dbReference>
<proteinExistence type="predicted"/>
<accession>A0A1S9RBB9</accession>
<evidence type="ECO:0000259" key="4">
    <source>
        <dbReference type="SMART" id="SM00906"/>
    </source>
</evidence>
<dbReference type="SMART" id="SM00906">
    <property type="entry name" value="Fungal_trans"/>
    <property type="match status" value="1"/>
</dbReference>
<organism evidence="5 6">
    <name type="scientific">Penicillium brasilianum</name>
    <dbReference type="NCBI Taxonomy" id="104259"/>
    <lineage>
        <taxon>Eukaryota</taxon>
        <taxon>Fungi</taxon>
        <taxon>Dikarya</taxon>
        <taxon>Ascomycota</taxon>
        <taxon>Pezizomycotina</taxon>
        <taxon>Eurotiomycetes</taxon>
        <taxon>Eurotiomycetidae</taxon>
        <taxon>Eurotiales</taxon>
        <taxon>Aspergillaceae</taxon>
        <taxon>Penicillium</taxon>
    </lineage>
</organism>
<dbReference type="GO" id="GO:0003700">
    <property type="term" value="F:DNA-binding transcription factor activity"/>
    <property type="evidence" value="ECO:0007669"/>
    <property type="project" value="InterPro"/>
</dbReference>
<dbReference type="AlphaFoldDB" id="A0A1S9RBB9"/>
<evidence type="ECO:0000256" key="3">
    <source>
        <dbReference type="SAM" id="SignalP"/>
    </source>
</evidence>
<evidence type="ECO:0000313" key="6">
    <source>
        <dbReference type="Proteomes" id="UP000190744"/>
    </source>
</evidence>
<comment type="caution">
    <text evidence="5">The sequence shown here is derived from an EMBL/GenBank/DDBJ whole genome shotgun (WGS) entry which is preliminary data.</text>
</comment>
<dbReference type="InterPro" id="IPR050987">
    <property type="entry name" value="AtrR-like"/>
</dbReference>
<dbReference type="PANTHER" id="PTHR46910">
    <property type="entry name" value="TRANSCRIPTION FACTOR PDR1"/>
    <property type="match status" value="1"/>
</dbReference>
<keyword evidence="1" id="KW-0539">Nucleus</keyword>
<dbReference type="Proteomes" id="UP000190744">
    <property type="component" value="Unassembled WGS sequence"/>
</dbReference>